<name>A0A3M7T8G6_BRAPC</name>
<dbReference type="Proteomes" id="UP000276133">
    <property type="component" value="Unassembled WGS sequence"/>
</dbReference>
<sequence length="126" mass="14974">MASIYFKIFLNLIPKKFDYQLNCTKIVSAQFGLLYEKIIRKRKANSIIKYCLNLSSKLKVLMNQFFTISYFALKQSNLIRSRIIQIQREPLYNLAINRLFFLSYLKNSKCRPKNLKKFPFGSNTKK</sequence>
<protein>
    <submittedName>
        <fullName evidence="1">Uncharacterized protein</fullName>
    </submittedName>
</protein>
<comment type="caution">
    <text evidence="1">The sequence shown here is derived from an EMBL/GenBank/DDBJ whole genome shotgun (WGS) entry which is preliminary data.</text>
</comment>
<keyword evidence="2" id="KW-1185">Reference proteome</keyword>
<organism evidence="1 2">
    <name type="scientific">Brachionus plicatilis</name>
    <name type="common">Marine rotifer</name>
    <name type="synonym">Brachionus muelleri</name>
    <dbReference type="NCBI Taxonomy" id="10195"/>
    <lineage>
        <taxon>Eukaryota</taxon>
        <taxon>Metazoa</taxon>
        <taxon>Spiralia</taxon>
        <taxon>Gnathifera</taxon>
        <taxon>Rotifera</taxon>
        <taxon>Eurotatoria</taxon>
        <taxon>Monogononta</taxon>
        <taxon>Pseudotrocha</taxon>
        <taxon>Ploima</taxon>
        <taxon>Brachionidae</taxon>
        <taxon>Brachionus</taxon>
    </lineage>
</organism>
<evidence type="ECO:0000313" key="1">
    <source>
        <dbReference type="EMBL" id="RNA44158.1"/>
    </source>
</evidence>
<evidence type="ECO:0000313" key="2">
    <source>
        <dbReference type="Proteomes" id="UP000276133"/>
    </source>
</evidence>
<dbReference type="EMBL" id="REGN01000144">
    <property type="protein sequence ID" value="RNA44158.1"/>
    <property type="molecule type" value="Genomic_DNA"/>
</dbReference>
<gene>
    <name evidence="1" type="ORF">BpHYR1_033215</name>
</gene>
<proteinExistence type="predicted"/>
<accession>A0A3M7T8G6</accession>
<reference evidence="1 2" key="1">
    <citation type="journal article" date="2018" name="Sci. Rep.">
        <title>Genomic signatures of local adaptation to the degree of environmental predictability in rotifers.</title>
        <authorList>
            <person name="Franch-Gras L."/>
            <person name="Hahn C."/>
            <person name="Garcia-Roger E.M."/>
            <person name="Carmona M.J."/>
            <person name="Serra M."/>
            <person name="Gomez A."/>
        </authorList>
    </citation>
    <scope>NUCLEOTIDE SEQUENCE [LARGE SCALE GENOMIC DNA]</scope>
    <source>
        <strain evidence="1">HYR1</strain>
    </source>
</reference>
<dbReference type="AlphaFoldDB" id="A0A3M7T8G6"/>